<dbReference type="SUPFAM" id="SSF49899">
    <property type="entry name" value="Concanavalin A-like lectins/glucanases"/>
    <property type="match status" value="1"/>
</dbReference>
<dbReference type="PROSITE" id="PS51257">
    <property type="entry name" value="PROKAR_LIPOPROTEIN"/>
    <property type="match status" value="1"/>
</dbReference>
<proteinExistence type="inferred from homology"/>
<dbReference type="InterPro" id="IPR050546">
    <property type="entry name" value="Glycosyl_Hydrlase_16"/>
</dbReference>
<dbReference type="InterPro" id="IPR000757">
    <property type="entry name" value="Beta-glucanase-like"/>
</dbReference>
<evidence type="ECO:0000259" key="3">
    <source>
        <dbReference type="PROSITE" id="PS51762"/>
    </source>
</evidence>
<dbReference type="GO" id="GO:0016787">
    <property type="term" value="F:hydrolase activity"/>
    <property type="evidence" value="ECO:0007669"/>
    <property type="project" value="UniProtKB-KW"/>
</dbReference>
<dbReference type="InterPro" id="IPR022409">
    <property type="entry name" value="PKD/Chitinase_dom"/>
</dbReference>
<evidence type="ECO:0000313" key="4">
    <source>
        <dbReference type="EMBL" id="WYW56428.1"/>
    </source>
</evidence>
<organism evidence="4 5">
    <name type="scientific">Polaribacter marinaquae</name>
    <dbReference type="NCBI Taxonomy" id="1642819"/>
    <lineage>
        <taxon>Bacteria</taxon>
        <taxon>Pseudomonadati</taxon>
        <taxon>Bacteroidota</taxon>
        <taxon>Flavobacteriia</taxon>
        <taxon>Flavobacteriales</taxon>
        <taxon>Flavobacteriaceae</taxon>
    </lineage>
</organism>
<evidence type="ECO:0000259" key="2">
    <source>
        <dbReference type="PROSITE" id="PS50093"/>
    </source>
</evidence>
<dbReference type="CDD" id="cd08023">
    <property type="entry name" value="GH16_laminarinase_like"/>
    <property type="match status" value="1"/>
</dbReference>
<dbReference type="Pfam" id="PF18911">
    <property type="entry name" value="PKD_4"/>
    <property type="match status" value="1"/>
</dbReference>
<comment type="similarity">
    <text evidence="1">Belongs to the glycosyl hydrolase 16 family.</text>
</comment>
<reference evidence="4 5" key="1">
    <citation type="submission" date="2024-03" db="EMBL/GenBank/DDBJ databases">
        <authorList>
            <person name="Cao K."/>
        </authorList>
    </citation>
    <scope>NUCLEOTIDE SEQUENCE [LARGE SCALE GENOMIC DNA]</scope>
    <source>
        <strain evidence="4 5">MCCC 1K00696</strain>
    </source>
</reference>
<name>A0ABZ2TTG1_9FLAO</name>
<feature type="domain" description="PKD" evidence="2">
    <location>
        <begin position="60"/>
        <end position="121"/>
    </location>
</feature>
<dbReference type="Gene3D" id="2.60.40.10">
    <property type="entry name" value="Immunoglobulins"/>
    <property type="match status" value="1"/>
</dbReference>
<accession>A0ABZ2TTG1</accession>
<dbReference type="InterPro" id="IPR000601">
    <property type="entry name" value="PKD_dom"/>
</dbReference>
<dbReference type="InterPro" id="IPR013320">
    <property type="entry name" value="ConA-like_dom_sf"/>
</dbReference>
<evidence type="ECO:0000256" key="1">
    <source>
        <dbReference type="ARBA" id="ARBA00006865"/>
    </source>
</evidence>
<dbReference type="Gene3D" id="2.60.120.200">
    <property type="match status" value="1"/>
</dbReference>
<keyword evidence="4" id="KW-0378">Hydrolase</keyword>
<dbReference type="RefSeq" id="WP_340934257.1">
    <property type="nucleotide sequence ID" value="NZ_CP150496.1"/>
</dbReference>
<dbReference type="InterPro" id="IPR035986">
    <property type="entry name" value="PKD_dom_sf"/>
</dbReference>
<sequence>MKTLKYILLFSLTITLFSCQEEDQEFGQITVPSNINIQNEIIGKDDTNVYGDGSGIVKFKATANNAVSYIYNFGDGSDKVASSSGEVEHRFTKTGVNTYNVTIIASGKGGVSSSSTVLLEVFSAFDDIQARSFLSGAPLSKDAAGNDILEVTTPVSKTWYIDNTVDGALGVGPSLAFDIQINGGPSQYYYPAFFAAAAGTTNDCYSDDELTFTINEDGSMTYALDNKGETFFNGNAAHQTVVGGSGANGDECFTFDTSFDSNVSLAPSSEDWSLVADPAFQPRGTQMNFSNGGFMAYYVSSTSFEILEISETEMYVRTLDGVDPNLAWYFKFTTVKPGSATTSAFTNLVWEDDFNTDGAPNAANWTYDLGAGGWGNNELQTYTNNAENVIVENGSLKIKAKKNGTGYTSARLKSEGLQEFTYGRFEIRAKLPASQGTWPAIWMLGANFNSVGWPNAGEMDIMEQKGNDKNTVLSTIHYPGNFAGGGPSMSTSLPTSTTEFHVYTIDWSENEIKFSIDNVAYHTLENDASLPFNADFFFIMNVAMGGTLGGDVDPAFTEDVMEVDYIKVFQ</sequence>
<protein>
    <submittedName>
        <fullName evidence="4">Glycoside hydrolase family 16 protein</fullName>
    </submittedName>
</protein>
<dbReference type="Pfam" id="PF00722">
    <property type="entry name" value="Glyco_hydro_16"/>
    <property type="match status" value="1"/>
</dbReference>
<dbReference type="PANTHER" id="PTHR10963:SF55">
    <property type="entry name" value="GLYCOSIDE HYDROLASE FAMILY 16 PROTEIN"/>
    <property type="match status" value="1"/>
</dbReference>
<dbReference type="Proteomes" id="UP001491088">
    <property type="component" value="Chromosome"/>
</dbReference>
<feature type="domain" description="GH16" evidence="3">
    <location>
        <begin position="343"/>
        <end position="570"/>
    </location>
</feature>
<gene>
    <name evidence="4" type="ORF">WG950_04005</name>
</gene>
<dbReference type="SMART" id="SM00089">
    <property type="entry name" value="PKD"/>
    <property type="match status" value="1"/>
</dbReference>
<dbReference type="PROSITE" id="PS50093">
    <property type="entry name" value="PKD"/>
    <property type="match status" value="1"/>
</dbReference>
<evidence type="ECO:0000313" key="5">
    <source>
        <dbReference type="Proteomes" id="UP001491088"/>
    </source>
</evidence>
<dbReference type="InterPro" id="IPR013783">
    <property type="entry name" value="Ig-like_fold"/>
</dbReference>
<keyword evidence="5" id="KW-1185">Reference proteome</keyword>
<dbReference type="EMBL" id="CP150496">
    <property type="protein sequence ID" value="WYW56428.1"/>
    <property type="molecule type" value="Genomic_DNA"/>
</dbReference>
<dbReference type="SUPFAM" id="SSF49299">
    <property type="entry name" value="PKD domain"/>
    <property type="match status" value="1"/>
</dbReference>
<dbReference type="PROSITE" id="PS51762">
    <property type="entry name" value="GH16_2"/>
    <property type="match status" value="1"/>
</dbReference>
<dbReference type="PANTHER" id="PTHR10963">
    <property type="entry name" value="GLYCOSYL HYDROLASE-RELATED"/>
    <property type="match status" value="1"/>
</dbReference>